<comment type="caution">
    <text evidence="1">The sequence shown here is derived from an EMBL/GenBank/DDBJ whole genome shotgun (WGS) entry which is preliminary data.</text>
</comment>
<proteinExistence type="predicted"/>
<accession>A0A256G4L1</accession>
<reference evidence="1 2" key="1">
    <citation type="submission" date="2017-07" db="EMBL/GenBank/DDBJ databases">
        <title>Phylogenetic study on the rhizospheric bacterium Ochrobactrum sp. A44.</title>
        <authorList>
            <person name="Krzyzanowska D.M."/>
            <person name="Ossowicki A."/>
            <person name="Rajewska M."/>
            <person name="Maciag T."/>
            <person name="Kaczynski Z."/>
            <person name="Czerwicka M."/>
            <person name="Jafra S."/>
        </authorList>
    </citation>
    <scope>NUCLEOTIDE SEQUENCE [LARGE SCALE GENOMIC DNA]</scope>
    <source>
        <strain evidence="1 2">DSM 7216</strain>
    </source>
</reference>
<evidence type="ECO:0000313" key="2">
    <source>
        <dbReference type="Proteomes" id="UP000215590"/>
    </source>
</evidence>
<name>A0A256G4L1_9HYPH</name>
<evidence type="ECO:0000313" key="1">
    <source>
        <dbReference type="EMBL" id="OYR22047.1"/>
    </source>
</evidence>
<organism evidence="1 2">
    <name type="scientific">Brucella thiophenivorans</name>
    <dbReference type="NCBI Taxonomy" id="571255"/>
    <lineage>
        <taxon>Bacteria</taxon>
        <taxon>Pseudomonadati</taxon>
        <taxon>Pseudomonadota</taxon>
        <taxon>Alphaproteobacteria</taxon>
        <taxon>Hyphomicrobiales</taxon>
        <taxon>Brucellaceae</taxon>
        <taxon>Brucella/Ochrobactrum group</taxon>
        <taxon>Brucella</taxon>
    </lineage>
</organism>
<keyword evidence="2" id="KW-1185">Reference proteome</keyword>
<dbReference type="AlphaFoldDB" id="A0A256G4L1"/>
<sequence>MCASMMVQNFSATQSRDKPEFLAKLQSFCCDSCADAT</sequence>
<dbReference type="EMBL" id="NNRJ01000009">
    <property type="protein sequence ID" value="OYR22047.1"/>
    <property type="molecule type" value="Genomic_DNA"/>
</dbReference>
<protein>
    <submittedName>
        <fullName evidence="1">Uncharacterized protein</fullName>
    </submittedName>
</protein>
<dbReference type="Proteomes" id="UP000215590">
    <property type="component" value="Unassembled WGS sequence"/>
</dbReference>
<gene>
    <name evidence="1" type="ORF">CEV31_0406</name>
</gene>